<dbReference type="Gene3D" id="3.30.1240.10">
    <property type="match status" value="1"/>
</dbReference>
<dbReference type="InterPro" id="IPR036412">
    <property type="entry name" value="HAD-like_sf"/>
</dbReference>
<dbReference type="SUPFAM" id="SSF56784">
    <property type="entry name" value="HAD-like"/>
    <property type="match status" value="1"/>
</dbReference>
<dbReference type="PROSITE" id="PS01229">
    <property type="entry name" value="COF_2"/>
    <property type="match status" value="1"/>
</dbReference>
<dbReference type="PANTHER" id="PTHR10000:SF8">
    <property type="entry name" value="HAD SUPERFAMILY HYDROLASE-LIKE, TYPE 3"/>
    <property type="match status" value="1"/>
</dbReference>
<dbReference type="InterPro" id="IPR006379">
    <property type="entry name" value="HAD-SF_hydro_IIB"/>
</dbReference>
<sequence length="270" mass="30676">MIKHIFSDMDGTLLQGNCKISENNVRIIKESQIPFTLVSARSPMEMTETIDKLALTEPQIAFNGGLIFQKTHQGIKILQEDAIETTEVVQVLDEVKKDFPEVSYSLYDLEYWYVEKMDRGIKYEQELGGQTPQRTDFVSLLKQSTTKIYKIMLISFSEEEMKTLVEKMGNLNRGDLSVNQSSENYLEITSQLAQKSRGVRYIQNLESLNTEDMAAFGDGYNDLSILKMVGTPIVMDNALPGVKNHAKYVTKDNDHDGVAFGIEKYLKTPY</sequence>
<dbReference type="InterPro" id="IPR023214">
    <property type="entry name" value="HAD_sf"/>
</dbReference>
<accession>A0A2P4R6Y9</accession>
<dbReference type="SFLD" id="SFLDG01140">
    <property type="entry name" value="C2.B:_Phosphomannomutase_and_P"/>
    <property type="match status" value="1"/>
</dbReference>
<protein>
    <submittedName>
        <fullName evidence="1">Cof-type HAD-IIB family hydrolase</fullName>
    </submittedName>
</protein>
<dbReference type="PANTHER" id="PTHR10000">
    <property type="entry name" value="PHOSPHOSERINE PHOSPHATASE"/>
    <property type="match status" value="1"/>
</dbReference>
<dbReference type="SFLD" id="SFLDS00003">
    <property type="entry name" value="Haloacid_Dehalogenase"/>
    <property type="match status" value="1"/>
</dbReference>
<keyword evidence="1" id="KW-0378">Hydrolase</keyword>
<dbReference type="GO" id="GO:0000287">
    <property type="term" value="F:magnesium ion binding"/>
    <property type="evidence" value="ECO:0007669"/>
    <property type="project" value="TreeGrafter"/>
</dbReference>
<dbReference type="NCBIfam" id="TIGR00099">
    <property type="entry name" value="Cof-subfamily"/>
    <property type="match status" value="1"/>
</dbReference>
<organism evidence="1">
    <name type="scientific">Companilactobacillus formosensis</name>
    <dbReference type="NCBI Taxonomy" id="1617889"/>
    <lineage>
        <taxon>Bacteria</taxon>
        <taxon>Bacillati</taxon>
        <taxon>Bacillota</taxon>
        <taxon>Bacilli</taxon>
        <taxon>Lactobacillales</taxon>
        <taxon>Lactobacillaceae</taxon>
        <taxon>Companilactobacillus</taxon>
    </lineage>
</organism>
<dbReference type="GO" id="GO:0016791">
    <property type="term" value="F:phosphatase activity"/>
    <property type="evidence" value="ECO:0007669"/>
    <property type="project" value="UniProtKB-ARBA"/>
</dbReference>
<dbReference type="Pfam" id="PF08282">
    <property type="entry name" value="Hydrolase_3"/>
    <property type="match status" value="1"/>
</dbReference>
<comment type="caution">
    <text evidence="1">The sequence shown here is derived from an EMBL/GenBank/DDBJ whole genome shotgun (WGS) entry which is preliminary data.</text>
</comment>
<dbReference type="Gene3D" id="3.40.50.1000">
    <property type="entry name" value="HAD superfamily/HAD-like"/>
    <property type="match status" value="1"/>
</dbReference>
<gene>
    <name evidence="1" type="ORF">C2R26_05590</name>
</gene>
<dbReference type="NCBIfam" id="TIGR01484">
    <property type="entry name" value="HAD-SF-IIB"/>
    <property type="match status" value="1"/>
</dbReference>
<name>A0A2P4R6Y9_9LACO</name>
<dbReference type="AlphaFoldDB" id="A0A2P4R6Y9"/>
<reference evidence="1" key="1">
    <citation type="submission" date="2018-01" db="EMBL/GenBank/DDBJ databases">
        <title>Genome sequnecing of Lactobacillus formosensis KACC 18721.</title>
        <authorList>
            <person name="Kim S.-J."/>
            <person name="Heo J."/>
        </authorList>
    </citation>
    <scope>NUCLEOTIDE SEQUENCE</scope>
    <source>
        <strain evidence="1">KACC 18721</strain>
    </source>
</reference>
<dbReference type="CDD" id="cd07516">
    <property type="entry name" value="HAD_Pase"/>
    <property type="match status" value="1"/>
</dbReference>
<proteinExistence type="predicted"/>
<dbReference type="EMBL" id="PPWZ01000034">
    <property type="protein sequence ID" value="POH36995.1"/>
    <property type="molecule type" value="Genomic_DNA"/>
</dbReference>
<dbReference type="InterPro" id="IPR000150">
    <property type="entry name" value="Cof"/>
</dbReference>
<dbReference type="GO" id="GO:0005829">
    <property type="term" value="C:cytosol"/>
    <property type="evidence" value="ECO:0007669"/>
    <property type="project" value="TreeGrafter"/>
</dbReference>
<evidence type="ECO:0000313" key="1">
    <source>
        <dbReference type="EMBL" id="POH36995.1"/>
    </source>
</evidence>